<feature type="non-terminal residue" evidence="1">
    <location>
        <position position="1"/>
    </location>
</feature>
<accession>A0A8S2TF92</accession>
<dbReference type="AlphaFoldDB" id="A0A8S2TF92"/>
<protein>
    <submittedName>
        <fullName evidence="1">Uncharacterized protein</fullName>
    </submittedName>
</protein>
<reference evidence="1" key="1">
    <citation type="submission" date="2021-02" db="EMBL/GenBank/DDBJ databases">
        <authorList>
            <person name="Nowell W R."/>
        </authorList>
    </citation>
    <scope>NUCLEOTIDE SEQUENCE</scope>
</reference>
<evidence type="ECO:0000313" key="2">
    <source>
        <dbReference type="Proteomes" id="UP000681720"/>
    </source>
</evidence>
<proteinExistence type="predicted"/>
<comment type="caution">
    <text evidence="1">The sequence shown here is derived from an EMBL/GenBank/DDBJ whole genome shotgun (WGS) entry which is preliminary data.</text>
</comment>
<dbReference type="EMBL" id="CAJOBJ010031936">
    <property type="protein sequence ID" value="CAF4278260.1"/>
    <property type="molecule type" value="Genomic_DNA"/>
</dbReference>
<gene>
    <name evidence="1" type="ORF">GIL414_LOCUS24866</name>
</gene>
<name>A0A8S2TF92_9BILA</name>
<dbReference type="Proteomes" id="UP000681720">
    <property type="component" value="Unassembled WGS sequence"/>
</dbReference>
<evidence type="ECO:0000313" key="1">
    <source>
        <dbReference type="EMBL" id="CAF4278260.1"/>
    </source>
</evidence>
<organism evidence="1 2">
    <name type="scientific">Rotaria magnacalcarata</name>
    <dbReference type="NCBI Taxonomy" id="392030"/>
    <lineage>
        <taxon>Eukaryota</taxon>
        <taxon>Metazoa</taxon>
        <taxon>Spiralia</taxon>
        <taxon>Gnathifera</taxon>
        <taxon>Rotifera</taxon>
        <taxon>Eurotatoria</taxon>
        <taxon>Bdelloidea</taxon>
        <taxon>Philodinida</taxon>
        <taxon>Philodinidae</taxon>
        <taxon>Rotaria</taxon>
    </lineage>
</organism>
<sequence>YAIIGVTEQLLHGRIDRDCNLYGTTQYSPKSCSSTQSSTEFCAQFER</sequence>